<feature type="binding site" evidence="10">
    <location>
        <position position="11"/>
    </location>
    <ligand>
        <name>substrate</name>
    </ligand>
</feature>
<dbReference type="InterPro" id="IPR013785">
    <property type="entry name" value="Aldolase_TIM"/>
</dbReference>
<feature type="binding site" evidence="10">
    <location>
        <position position="115"/>
    </location>
    <ligand>
        <name>substrate</name>
    </ligand>
</feature>
<dbReference type="NCBIfam" id="TIGR01740">
    <property type="entry name" value="pyrF"/>
    <property type="match status" value="1"/>
</dbReference>
<dbReference type="PROSITE" id="PS00156">
    <property type="entry name" value="OMPDECASE"/>
    <property type="match status" value="1"/>
</dbReference>
<evidence type="ECO:0000256" key="8">
    <source>
        <dbReference type="ARBA" id="ARBA00049157"/>
    </source>
</evidence>
<feature type="active site" description="For OMPdecase activity" evidence="9">
    <location>
        <position position="60"/>
    </location>
</feature>
<evidence type="ECO:0000256" key="4">
    <source>
        <dbReference type="ARBA" id="ARBA00021923"/>
    </source>
</evidence>
<feature type="active site" description="For OMPdecase activity" evidence="9">
    <location>
        <position position="65"/>
    </location>
</feature>
<dbReference type="InterPro" id="IPR018089">
    <property type="entry name" value="OMPdecase_AS"/>
</dbReference>
<evidence type="ECO:0000259" key="12">
    <source>
        <dbReference type="SMART" id="SM00934"/>
    </source>
</evidence>
<protein>
    <recommendedName>
        <fullName evidence="4 11">Orotidine 5'-phosphate decarboxylase</fullName>
        <ecNumber evidence="3 11">4.1.1.23</ecNumber>
    </recommendedName>
</protein>
<comment type="catalytic activity">
    <reaction evidence="8 11">
        <text>orotidine 5'-phosphate + H(+) = UMP + CO2</text>
        <dbReference type="Rhea" id="RHEA:11596"/>
        <dbReference type="ChEBI" id="CHEBI:15378"/>
        <dbReference type="ChEBI" id="CHEBI:16526"/>
        <dbReference type="ChEBI" id="CHEBI:57538"/>
        <dbReference type="ChEBI" id="CHEBI:57865"/>
        <dbReference type="EC" id="4.1.1.23"/>
    </reaction>
</comment>
<evidence type="ECO:0000256" key="10">
    <source>
        <dbReference type="PIRSR" id="PIRSR614732-2"/>
    </source>
</evidence>
<feature type="binding site" evidence="10">
    <location>
        <position position="201"/>
    </location>
    <ligand>
        <name>substrate</name>
    </ligand>
</feature>
<dbReference type="EC" id="4.1.1.23" evidence="3 11"/>
<feature type="domain" description="Orotidine 5'-phosphate decarboxylase" evidence="12">
    <location>
        <begin position="5"/>
        <end position="216"/>
    </location>
</feature>
<evidence type="ECO:0000313" key="14">
    <source>
        <dbReference type="Proteomes" id="UP000252147"/>
    </source>
</evidence>
<comment type="similarity">
    <text evidence="11">Belongs to the OMP decarboxylase family.</text>
</comment>
<keyword evidence="5 11" id="KW-0210">Decarboxylase</keyword>
<dbReference type="Pfam" id="PF00215">
    <property type="entry name" value="OMPdecase"/>
    <property type="match status" value="1"/>
</dbReference>
<dbReference type="PANTHER" id="PTHR32119">
    <property type="entry name" value="OROTIDINE 5'-PHOSPHATE DECARBOXYLASE"/>
    <property type="match status" value="1"/>
</dbReference>
<reference evidence="13 14" key="1">
    <citation type="journal article" date="2018" name="Microbiome">
        <title>Fine metagenomic profile of the Mediterranean stratified and mixed water columns revealed by assembly and recruitment.</title>
        <authorList>
            <person name="Haro-Moreno J.M."/>
            <person name="Lopez-Perez M."/>
            <person name="De La Torre J.R."/>
            <person name="Picazo A."/>
            <person name="Camacho A."/>
            <person name="Rodriguez-Valera F."/>
        </authorList>
    </citation>
    <scope>NUCLEOTIDE SEQUENCE [LARGE SCALE GENOMIC DNA]</scope>
    <source>
        <strain evidence="13">MED-G83</strain>
    </source>
</reference>
<keyword evidence="6 11" id="KW-0665">Pyrimidine biosynthesis</keyword>
<feature type="active site" description="For OMPdecase activity" evidence="9">
    <location>
        <position position="62"/>
    </location>
</feature>
<dbReference type="NCBIfam" id="NF001273">
    <property type="entry name" value="PRK00230.1"/>
    <property type="match status" value="1"/>
</dbReference>
<accession>A0A368BLN6</accession>
<feature type="binding site" evidence="10">
    <location>
        <position position="172"/>
    </location>
    <ligand>
        <name>substrate</name>
    </ligand>
</feature>
<evidence type="ECO:0000256" key="7">
    <source>
        <dbReference type="ARBA" id="ARBA00023239"/>
    </source>
</evidence>
<dbReference type="SMART" id="SM00934">
    <property type="entry name" value="OMPdecase"/>
    <property type="match status" value="1"/>
</dbReference>
<dbReference type="EMBL" id="QOPD01000004">
    <property type="protein sequence ID" value="RCL38210.1"/>
    <property type="molecule type" value="Genomic_DNA"/>
</dbReference>
<dbReference type="InterPro" id="IPR001754">
    <property type="entry name" value="OMPdeCOase_dom"/>
</dbReference>
<evidence type="ECO:0000256" key="2">
    <source>
        <dbReference type="ARBA" id="ARBA00004861"/>
    </source>
</evidence>
<dbReference type="Gene3D" id="3.20.20.70">
    <property type="entry name" value="Aldolase class I"/>
    <property type="match status" value="1"/>
</dbReference>
<dbReference type="AlphaFoldDB" id="A0A368BLN6"/>
<dbReference type="InterPro" id="IPR011060">
    <property type="entry name" value="RibuloseP-bd_barrel"/>
</dbReference>
<keyword evidence="7 11" id="KW-0456">Lyase</keyword>
<comment type="pathway">
    <text evidence="2 11">Pyrimidine metabolism; UMP biosynthesis via de novo pathway; UMP from orotate: step 2/2.</text>
</comment>
<dbReference type="SUPFAM" id="SSF51366">
    <property type="entry name" value="Ribulose-phoshate binding barrel"/>
    <property type="match status" value="1"/>
</dbReference>
<dbReference type="GO" id="GO:0005829">
    <property type="term" value="C:cytosol"/>
    <property type="evidence" value="ECO:0007669"/>
    <property type="project" value="TreeGrafter"/>
</dbReference>
<dbReference type="GO" id="GO:0004590">
    <property type="term" value="F:orotidine-5'-phosphate decarboxylase activity"/>
    <property type="evidence" value="ECO:0007669"/>
    <property type="project" value="UniProtKB-EC"/>
</dbReference>
<dbReference type="GO" id="GO:0006207">
    <property type="term" value="P:'de novo' pyrimidine nucleobase biosynthetic process"/>
    <property type="evidence" value="ECO:0007669"/>
    <property type="project" value="InterPro"/>
</dbReference>
<feature type="binding site" evidence="10">
    <location>
        <position position="200"/>
    </location>
    <ligand>
        <name>substrate</name>
    </ligand>
</feature>
<dbReference type="PANTHER" id="PTHR32119:SF2">
    <property type="entry name" value="OROTIDINE 5'-PHOSPHATE DECARBOXYLASE"/>
    <property type="match status" value="1"/>
</dbReference>
<name>A0A368BLN6_9GAMM</name>
<evidence type="ECO:0000313" key="13">
    <source>
        <dbReference type="EMBL" id="RCL38210.1"/>
    </source>
</evidence>
<gene>
    <name evidence="13" type="ORF">DBW97_02875</name>
</gene>
<evidence type="ECO:0000256" key="11">
    <source>
        <dbReference type="RuleBase" id="RU000512"/>
    </source>
</evidence>
<evidence type="ECO:0000256" key="6">
    <source>
        <dbReference type="ARBA" id="ARBA00022975"/>
    </source>
</evidence>
<dbReference type="Proteomes" id="UP000252147">
    <property type="component" value="Unassembled WGS sequence"/>
</dbReference>
<dbReference type="GO" id="GO:0044205">
    <property type="term" value="P:'de novo' UMP biosynthetic process"/>
    <property type="evidence" value="ECO:0007669"/>
    <property type="project" value="UniProtKB-UniPathway"/>
</dbReference>
<feature type="binding site" evidence="10">
    <location>
        <position position="33"/>
    </location>
    <ligand>
        <name>substrate</name>
    </ligand>
</feature>
<dbReference type="InterPro" id="IPR014732">
    <property type="entry name" value="OMPdecase"/>
</dbReference>
<evidence type="ECO:0000256" key="1">
    <source>
        <dbReference type="ARBA" id="ARBA00002356"/>
    </source>
</evidence>
<evidence type="ECO:0000256" key="5">
    <source>
        <dbReference type="ARBA" id="ARBA00022793"/>
    </source>
</evidence>
<comment type="function">
    <text evidence="1">Catalyzes the decarboxylation of orotidine 5'-monophosphate (OMP) to uridine 5'-monophosphate (UMP).</text>
</comment>
<dbReference type="UniPathway" id="UPA00070">
    <property type="reaction ID" value="UER00120"/>
</dbReference>
<dbReference type="CDD" id="cd04725">
    <property type="entry name" value="OMP_decarboxylase_like"/>
    <property type="match status" value="1"/>
</dbReference>
<evidence type="ECO:0000256" key="9">
    <source>
        <dbReference type="PIRSR" id="PIRSR614732-1"/>
    </source>
</evidence>
<organism evidence="13 14">
    <name type="scientific">SAR86 cluster bacterium</name>
    <dbReference type="NCBI Taxonomy" id="2030880"/>
    <lineage>
        <taxon>Bacteria</taxon>
        <taxon>Pseudomonadati</taxon>
        <taxon>Pseudomonadota</taxon>
        <taxon>Gammaproteobacteria</taxon>
        <taxon>SAR86 cluster</taxon>
    </lineage>
</organism>
<proteinExistence type="inferred from homology"/>
<sequence length="218" mass="24321">MSNKRLIVALDYSDREDVKALLSQLNPNRCMVKVGLQLYLSQRESILEMISNAGFDIFLDLKLHDIPNTVSKALSEIEKFNVFMTTIHLQGGKEMIEAALSSVQSTKIIGVTLLTSLNDSHIRSLYGSVFSDQFARLISLANDTKIDGLVCSANELNLLHEYRGTKVVPGIRNKALNDDQQRTMTSSEAYNLGADYIVVGRPITQSENIEGAIKEYEY</sequence>
<evidence type="ECO:0000256" key="3">
    <source>
        <dbReference type="ARBA" id="ARBA00012321"/>
    </source>
</evidence>
<feature type="binding site" evidence="10">
    <location>
        <position position="180"/>
    </location>
    <ligand>
        <name>substrate</name>
    </ligand>
</feature>
<comment type="caution">
    <text evidence="13">The sequence shown here is derived from an EMBL/GenBank/DDBJ whole genome shotgun (WGS) entry which is preliminary data.</text>
</comment>